<reference evidence="2 3" key="1">
    <citation type="submission" date="2023-06" db="EMBL/GenBank/DDBJ databases">
        <title>Black Yeasts Isolated from many extreme environments.</title>
        <authorList>
            <person name="Coleine C."/>
            <person name="Stajich J.E."/>
            <person name="Selbmann L."/>
        </authorList>
    </citation>
    <scope>NUCLEOTIDE SEQUENCE [LARGE SCALE GENOMIC DNA]</scope>
    <source>
        <strain evidence="2 3">CCFEE 5887</strain>
    </source>
</reference>
<sequence>MKLSNLLTLTSALLATTIAAPIEEATEFGPDLEDRASNPSTYTLQIGGGRFDLNELQSLSLFYANTSAYLGQIKYQIYSEPLIVSGAQRGGSGGDGISFQSIHQSPTGWQNMYVVPRQSRPVGFSVPHGSAPAGTRTNGFSFNPANGGSLVNNGFDLFYACQDRNLAAMHTYQIYWLAGGFPRNMSCKGPLHIRAGDGCARDL</sequence>
<protein>
    <submittedName>
        <fullName evidence="2">Uncharacterized protein</fullName>
    </submittedName>
</protein>
<evidence type="ECO:0000313" key="3">
    <source>
        <dbReference type="Proteomes" id="UP001345827"/>
    </source>
</evidence>
<gene>
    <name evidence="2" type="ORF">LTR25_007917</name>
</gene>
<evidence type="ECO:0000313" key="2">
    <source>
        <dbReference type="EMBL" id="KAK5532384.1"/>
    </source>
</evidence>
<feature type="chain" id="PRO_5043541457" evidence="1">
    <location>
        <begin position="20"/>
        <end position="203"/>
    </location>
</feature>
<organism evidence="2 3">
    <name type="scientific">Vermiconidia calcicola</name>
    <dbReference type="NCBI Taxonomy" id="1690605"/>
    <lineage>
        <taxon>Eukaryota</taxon>
        <taxon>Fungi</taxon>
        <taxon>Dikarya</taxon>
        <taxon>Ascomycota</taxon>
        <taxon>Pezizomycotina</taxon>
        <taxon>Dothideomycetes</taxon>
        <taxon>Dothideomycetidae</taxon>
        <taxon>Mycosphaerellales</taxon>
        <taxon>Extremaceae</taxon>
        <taxon>Vermiconidia</taxon>
    </lineage>
</organism>
<feature type="signal peptide" evidence="1">
    <location>
        <begin position="1"/>
        <end position="19"/>
    </location>
</feature>
<keyword evidence="1" id="KW-0732">Signal</keyword>
<evidence type="ECO:0000256" key="1">
    <source>
        <dbReference type="SAM" id="SignalP"/>
    </source>
</evidence>
<keyword evidence="3" id="KW-1185">Reference proteome</keyword>
<name>A0AAV9PZ16_9PEZI</name>
<accession>A0AAV9PZ16</accession>
<dbReference type="AlphaFoldDB" id="A0AAV9PZ16"/>
<comment type="caution">
    <text evidence="2">The sequence shown here is derived from an EMBL/GenBank/DDBJ whole genome shotgun (WGS) entry which is preliminary data.</text>
</comment>
<dbReference type="Proteomes" id="UP001345827">
    <property type="component" value="Unassembled WGS sequence"/>
</dbReference>
<dbReference type="EMBL" id="JAXLQG010000015">
    <property type="protein sequence ID" value="KAK5532384.1"/>
    <property type="molecule type" value="Genomic_DNA"/>
</dbReference>
<proteinExistence type="predicted"/>